<keyword evidence="3" id="KW-0238">DNA-binding</keyword>
<dbReference type="Pfam" id="PF01420">
    <property type="entry name" value="Methylase_S"/>
    <property type="match status" value="1"/>
</dbReference>
<organism evidence="5 6">
    <name type="scientific">Corynebacterium rouxii</name>
    <dbReference type="NCBI Taxonomy" id="2719119"/>
    <lineage>
        <taxon>Bacteria</taxon>
        <taxon>Bacillati</taxon>
        <taxon>Actinomycetota</taxon>
        <taxon>Actinomycetes</taxon>
        <taxon>Mycobacteriales</taxon>
        <taxon>Corynebacteriaceae</taxon>
        <taxon>Corynebacterium</taxon>
    </lineage>
</organism>
<dbReference type="PANTHER" id="PTHR30408:SF12">
    <property type="entry name" value="TYPE I RESTRICTION ENZYME MJAVIII SPECIFICITY SUBUNIT"/>
    <property type="match status" value="1"/>
</dbReference>
<evidence type="ECO:0000259" key="4">
    <source>
        <dbReference type="Pfam" id="PF01420"/>
    </source>
</evidence>
<dbReference type="PANTHER" id="PTHR30408">
    <property type="entry name" value="TYPE-1 RESTRICTION ENZYME ECOKI SPECIFICITY PROTEIN"/>
    <property type="match status" value="1"/>
</dbReference>
<dbReference type="EMBL" id="JARUHM010000001">
    <property type="protein sequence ID" value="MDT9409827.1"/>
    <property type="molecule type" value="Genomic_DNA"/>
</dbReference>
<dbReference type="GO" id="GO:0004519">
    <property type="term" value="F:endonuclease activity"/>
    <property type="evidence" value="ECO:0007669"/>
    <property type="project" value="UniProtKB-KW"/>
</dbReference>
<keyword evidence="5" id="KW-0378">Hydrolase</keyword>
<sequence>MSWEQKTLGELLEALIDHRGRTPKKLGTDFVANGVPVLSAQLVTNGFIDWSKTRFVDQQTFELWMPQKLKKSDVLLTSEAPLGRTAILNREQNVVLGQRLFALRGKKGVLDNRYLHYWLRSDKGQAVLTSHAQGTTVIGIRQSSLRSISVDLPSITTQKAIADVLGALDDKIAANQQVINAQDVLVQSLVRRENQAGVCIRLDDIAKSVSRGVAPKYTDDGSLVVNQRCIRNQAVDLTAARTLSNLPENKAKRLEPSDVLINSTGVGTLGRAARWIERIPDATADSHVSIVKFDERKVDPEFAGVVLTSMEKQIEDLAEGTTGQTELRRDLLSGLPLQLPRIKVQRQVGAQIRQFDASKRALEKKNQVLAATRDELLPLLMNGKITVAEAKEVAGDVGVVKQNQQEEGDSSV</sequence>
<evidence type="ECO:0000256" key="2">
    <source>
        <dbReference type="ARBA" id="ARBA00022747"/>
    </source>
</evidence>
<dbReference type="InterPro" id="IPR000055">
    <property type="entry name" value="Restrct_endonuc_typeI_TRD"/>
</dbReference>
<proteinExistence type="inferred from homology"/>
<dbReference type="RefSeq" id="WP_315642851.1">
    <property type="nucleotide sequence ID" value="NZ_JARUHM010000001.1"/>
</dbReference>
<evidence type="ECO:0000256" key="1">
    <source>
        <dbReference type="ARBA" id="ARBA00010923"/>
    </source>
</evidence>
<keyword evidence="2" id="KW-0680">Restriction system</keyword>
<evidence type="ECO:0000313" key="6">
    <source>
        <dbReference type="Proteomes" id="UP001265983"/>
    </source>
</evidence>
<keyword evidence="6" id="KW-1185">Reference proteome</keyword>
<accession>A0ABU3PJ83</accession>
<evidence type="ECO:0000256" key="3">
    <source>
        <dbReference type="ARBA" id="ARBA00023125"/>
    </source>
</evidence>
<keyword evidence="5" id="KW-0540">Nuclease</keyword>
<protein>
    <submittedName>
        <fullName evidence="5">Restriction endonuclease subunit S</fullName>
    </submittedName>
</protein>
<evidence type="ECO:0000313" key="5">
    <source>
        <dbReference type="EMBL" id="MDT9409827.1"/>
    </source>
</evidence>
<feature type="domain" description="Type I restriction modification DNA specificity" evidence="4">
    <location>
        <begin position="3"/>
        <end position="180"/>
    </location>
</feature>
<dbReference type="Proteomes" id="UP001265983">
    <property type="component" value="Unassembled WGS sequence"/>
</dbReference>
<dbReference type="SUPFAM" id="SSF116734">
    <property type="entry name" value="DNA methylase specificity domain"/>
    <property type="match status" value="2"/>
</dbReference>
<dbReference type="InterPro" id="IPR052021">
    <property type="entry name" value="Type-I_RS_S_subunit"/>
</dbReference>
<reference evidence="5 6" key="1">
    <citation type="submission" date="2023-03" db="EMBL/GenBank/DDBJ databases">
        <title>Whole genome sequence of the first Corynebacterium rouxii strains isolated in Brazil: a recent member of Corynebacterium diphtheriae complex.</title>
        <authorList>
            <person name="Vieira V."/>
            <person name="Ramos J.N."/>
            <person name="Araujo M.R.B."/>
            <person name="Baio P.V."/>
            <person name="Sant'Anna L.O."/>
            <person name="Veras J.F.C."/>
            <person name="Vieira E.M.D."/>
            <person name="Sousa M.A.B."/>
            <person name="Camargo C.H."/>
            <person name="Sacchi C.T."/>
            <person name="Campos K.R."/>
            <person name="Santos M.B.N."/>
            <person name="Bokermann S."/>
            <person name="Alvim L.B."/>
            <person name="Santos L.S."/>
            <person name="Mattos-Guaraldi A.L."/>
        </authorList>
    </citation>
    <scope>NUCLEOTIDE SEQUENCE [LARGE SCALE GENOMIC DNA]</scope>
    <source>
        <strain evidence="5 6">70862</strain>
    </source>
</reference>
<name>A0ABU3PJ83_9CORY</name>
<gene>
    <name evidence="5" type="ORF">P8T80_00175</name>
</gene>
<comment type="similarity">
    <text evidence="1">Belongs to the type-I restriction system S methylase family.</text>
</comment>
<dbReference type="Gene3D" id="1.10.287.1120">
    <property type="entry name" value="Bipartite methylase S protein"/>
    <property type="match status" value="1"/>
</dbReference>
<dbReference type="InterPro" id="IPR044946">
    <property type="entry name" value="Restrct_endonuc_typeI_TRD_sf"/>
</dbReference>
<dbReference type="Gene3D" id="3.90.220.20">
    <property type="entry name" value="DNA methylase specificity domains"/>
    <property type="match status" value="2"/>
</dbReference>
<keyword evidence="5" id="KW-0255">Endonuclease</keyword>
<comment type="caution">
    <text evidence="5">The sequence shown here is derived from an EMBL/GenBank/DDBJ whole genome shotgun (WGS) entry which is preliminary data.</text>
</comment>